<dbReference type="EMBL" id="CATQJL010000326">
    <property type="protein sequence ID" value="CAJ0609003.1"/>
    <property type="molecule type" value="Genomic_DNA"/>
</dbReference>
<feature type="transmembrane region" description="Helical" evidence="1">
    <location>
        <begin position="69"/>
        <end position="93"/>
    </location>
</feature>
<organism evidence="2 3">
    <name type="scientific">Cylicocyclus nassatus</name>
    <name type="common">Nematode worm</name>
    <dbReference type="NCBI Taxonomy" id="53992"/>
    <lineage>
        <taxon>Eukaryota</taxon>
        <taxon>Metazoa</taxon>
        <taxon>Ecdysozoa</taxon>
        <taxon>Nematoda</taxon>
        <taxon>Chromadorea</taxon>
        <taxon>Rhabditida</taxon>
        <taxon>Rhabditina</taxon>
        <taxon>Rhabditomorpha</taxon>
        <taxon>Strongyloidea</taxon>
        <taxon>Strongylidae</taxon>
        <taxon>Cylicocyclus</taxon>
    </lineage>
</organism>
<reference evidence="2" key="1">
    <citation type="submission" date="2023-07" db="EMBL/GenBank/DDBJ databases">
        <authorList>
            <consortium name="CYATHOMIX"/>
        </authorList>
    </citation>
    <scope>NUCLEOTIDE SEQUENCE</scope>
    <source>
        <strain evidence="2">N/A</strain>
    </source>
</reference>
<keyword evidence="3" id="KW-1185">Reference proteome</keyword>
<protein>
    <submittedName>
        <fullName evidence="2">Uncharacterized protein</fullName>
    </submittedName>
</protein>
<gene>
    <name evidence="2" type="ORF">CYNAS_LOCUS20986</name>
</gene>
<keyword evidence="1" id="KW-0812">Transmembrane</keyword>
<proteinExistence type="predicted"/>
<name>A0AA36MGN7_CYLNA</name>
<comment type="caution">
    <text evidence="2">The sequence shown here is derived from an EMBL/GenBank/DDBJ whole genome shotgun (WGS) entry which is preliminary data.</text>
</comment>
<evidence type="ECO:0000256" key="1">
    <source>
        <dbReference type="SAM" id="Phobius"/>
    </source>
</evidence>
<accession>A0AA36MGN7</accession>
<keyword evidence="1" id="KW-0472">Membrane</keyword>
<evidence type="ECO:0000313" key="2">
    <source>
        <dbReference type="EMBL" id="CAJ0609003.1"/>
    </source>
</evidence>
<evidence type="ECO:0000313" key="3">
    <source>
        <dbReference type="Proteomes" id="UP001176961"/>
    </source>
</evidence>
<dbReference type="Proteomes" id="UP001176961">
    <property type="component" value="Unassembled WGS sequence"/>
</dbReference>
<feature type="transmembrane region" description="Helical" evidence="1">
    <location>
        <begin position="24"/>
        <end position="49"/>
    </location>
</feature>
<keyword evidence="1" id="KW-1133">Transmembrane helix</keyword>
<sequence length="107" mass="12262">MFKFVVYASEKTLRLESDPESTKVLALVDTVGSSLATFLSLVMYICTVYRIRQLFRDRITNSSSVDYRLLLSALIMFVVYTPNTIMQVLTITFNDKLSKVMFINDLS</sequence>
<dbReference type="AlphaFoldDB" id="A0AA36MGN7"/>